<reference evidence="2 3" key="1">
    <citation type="submission" date="2016-10" db="EMBL/GenBank/DDBJ databases">
        <authorList>
            <person name="de Groot N.N."/>
        </authorList>
    </citation>
    <scope>NUCLEOTIDE SEQUENCE [LARGE SCALE GENOMIC DNA]</scope>
    <source>
        <strain evidence="2 3">OK461</strain>
    </source>
</reference>
<name>A0A1I2LUP0_9ACTN</name>
<evidence type="ECO:0000256" key="1">
    <source>
        <dbReference type="SAM" id="SignalP"/>
    </source>
</evidence>
<dbReference type="Proteomes" id="UP000181942">
    <property type="component" value="Unassembled WGS sequence"/>
</dbReference>
<feature type="chain" id="PRO_5010213221" evidence="1">
    <location>
        <begin position="35"/>
        <end position="200"/>
    </location>
</feature>
<accession>A0A1I2LUP0</accession>
<sequence length="200" mass="20735">MTFSVKAKSKMSPLSRLVRRSVPAAALLAGTALAAPAAQAEPAAERAAPVPDLVCRLDAEVNFSPPLSVRVREAEVTGHIGYLDCRSPSGAAPQLTDIVFGVNGAGRFGVLPPTFSVEGNGVGTWNTGEVGSLYFKGDLKQGSPVPERTVTSGPLAGDGINGLQIPTPRFDKITPDGVAGFDVIGQVCFWPGEKGRCTAF</sequence>
<protein>
    <submittedName>
        <fullName evidence="2">Uncharacterized protein</fullName>
    </submittedName>
</protein>
<organism evidence="2 3">
    <name type="scientific">Streptomyces mirabilis</name>
    <dbReference type="NCBI Taxonomy" id="68239"/>
    <lineage>
        <taxon>Bacteria</taxon>
        <taxon>Bacillati</taxon>
        <taxon>Actinomycetota</taxon>
        <taxon>Actinomycetes</taxon>
        <taxon>Kitasatosporales</taxon>
        <taxon>Streptomycetaceae</taxon>
        <taxon>Streptomyces</taxon>
    </lineage>
</organism>
<feature type="signal peptide" evidence="1">
    <location>
        <begin position="1"/>
        <end position="34"/>
    </location>
</feature>
<dbReference type="AlphaFoldDB" id="A0A1I2LUP0"/>
<dbReference type="RefSeq" id="WP_075030313.1">
    <property type="nucleotide sequence ID" value="NZ_FONR01000012.1"/>
</dbReference>
<gene>
    <name evidence="2" type="ORF">SAMN02787118_112132</name>
</gene>
<dbReference type="EMBL" id="FONR01000012">
    <property type="protein sequence ID" value="SFF81207.1"/>
    <property type="molecule type" value="Genomic_DNA"/>
</dbReference>
<proteinExistence type="predicted"/>
<keyword evidence="1" id="KW-0732">Signal</keyword>
<evidence type="ECO:0000313" key="2">
    <source>
        <dbReference type="EMBL" id="SFF81207.1"/>
    </source>
</evidence>
<evidence type="ECO:0000313" key="3">
    <source>
        <dbReference type="Proteomes" id="UP000181942"/>
    </source>
</evidence>